<proteinExistence type="predicted"/>
<evidence type="ECO:0000256" key="1">
    <source>
        <dbReference type="SAM" id="MobiDB-lite"/>
    </source>
</evidence>
<dbReference type="GeneID" id="19273193"/>
<organism evidence="2 3">
    <name type="scientific">Pestalotiopsis fici (strain W106-1 / CGMCC3.15140)</name>
    <dbReference type="NCBI Taxonomy" id="1229662"/>
    <lineage>
        <taxon>Eukaryota</taxon>
        <taxon>Fungi</taxon>
        <taxon>Dikarya</taxon>
        <taxon>Ascomycota</taxon>
        <taxon>Pezizomycotina</taxon>
        <taxon>Sordariomycetes</taxon>
        <taxon>Xylariomycetidae</taxon>
        <taxon>Amphisphaeriales</taxon>
        <taxon>Sporocadaceae</taxon>
        <taxon>Pestalotiopsis</taxon>
    </lineage>
</organism>
<dbReference type="InParanoid" id="W3X652"/>
<evidence type="ECO:0000313" key="3">
    <source>
        <dbReference type="Proteomes" id="UP000030651"/>
    </source>
</evidence>
<feature type="compositionally biased region" description="Acidic residues" evidence="1">
    <location>
        <begin position="165"/>
        <end position="187"/>
    </location>
</feature>
<evidence type="ECO:0000313" key="2">
    <source>
        <dbReference type="EMBL" id="ETS80651.1"/>
    </source>
</evidence>
<feature type="compositionally biased region" description="Low complexity" evidence="1">
    <location>
        <begin position="1"/>
        <end position="18"/>
    </location>
</feature>
<dbReference type="RefSeq" id="XP_007834952.1">
    <property type="nucleotide sequence ID" value="XM_007836761.1"/>
</dbReference>
<dbReference type="AlphaFoldDB" id="W3X652"/>
<feature type="region of interest" description="Disordered" evidence="1">
    <location>
        <begin position="1"/>
        <end position="21"/>
    </location>
</feature>
<gene>
    <name evidence="2" type="ORF">PFICI_08180</name>
</gene>
<dbReference type="Proteomes" id="UP000030651">
    <property type="component" value="Unassembled WGS sequence"/>
</dbReference>
<dbReference type="HOGENOM" id="CLU_1278013_0_0_1"/>
<name>W3X652_PESFW</name>
<feature type="region of interest" description="Disordered" evidence="1">
    <location>
        <begin position="159"/>
        <end position="187"/>
    </location>
</feature>
<keyword evidence="3" id="KW-1185">Reference proteome</keyword>
<dbReference type="KEGG" id="pfy:PFICI_08180"/>
<reference evidence="3" key="1">
    <citation type="journal article" date="2015" name="BMC Genomics">
        <title>Genomic and transcriptomic analysis of the endophytic fungus Pestalotiopsis fici reveals its lifestyle and high potential for synthesis of natural products.</title>
        <authorList>
            <person name="Wang X."/>
            <person name="Zhang X."/>
            <person name="Liu L."/>
            <person name="Xiang M."/>
            <person name="Wang W."/>
            <person name="Sun X."/>
            <person name="Che Y."/>
            <person name="Guo L."/>
            <person name="Liu G."/>
            <person name="Guo L."/>
            <person name="Wang C."/>
            <person name="Yin W.B."/>
            <person name="Stadler M."/>
            <person name="Zhang X."/>
            <person name="Liu X."/>
        </authorList>
    </citation>
    <scope>NUCLEOTIDE SEQUENCE [LARGE SCALE GENOMIC DNA]</scope>
    <source>
        <strain evidence="3">W106-1 / CGMCC3.15140</strain>
    </source>
</reference>
<sequence length="216" mass="23937">MTRSSARKAAATSSSSSTNQTLDQYLASQPSIYIVAENLHPRDLSRTKGEEGYRVLSVFSTLDVANEYAKKYAHGLKKWDSSPKGATWAERDLDVTQDQESIKQAVDDSDGTHEYVVTWAHFTTVKVARWQIKDSAPAVNSDTDFFDRVDFVVDAGAADSVYGESDGDKEDDLPSDEGEDDEEDEDIQELKDELKGLNVDRQKAVGELVGADYRGR</sequence>
<accession>W3X652</accession>
<dbReference type="EMBL" id="KI912113">
    <property type="protein sequence ID" value="ETS80651.1"/>
    <property type="molecule type" value="Genomic_DNA"/>
</dbReference>
<protein>
    <submittedName>
        <fullName evidence="2">Uncharacterized protein</fullName>
    </submittedName>
</protein>
<dbReference type="OrthoDB" id="4761120at2759"/>